<evidence type="ECO:0000313" key="5">
    <source>
        <dbReference type="Proteomes" id="UP000030746"/>
    </source>
</evidence>
<feature type="domain" description="SCP" evidence="3">
    <location>
        <begin position="80"/>
        <end position="217"/>
    </location>
</feature>
<dbReference type="Proteomes" id="UP000030746">
    <property type="component" value="Unassembled WGS sequence"/>
</dbReference>
<evidence type="ECO:0000259" key="2">
    <source>
        <dbReference type="SMART" id="SM00181"/>
    </source>
</evidence>
<keyword evidence="1" id="KW-0732">Signal</keyword>
<dbReference type="InterPro" id="IPR014044">
    <property type="entry name" value="CAP_dom"/>
</dbReference>
<dbReference type="PANTHER" id="PTHR10334">
    <property type="entry name" value="CYSTEINE-RICH SECRETORY PROTEIN-RELATED"/>
    <property type="match status" value="1"/>
</dbReference>
<feature type="chain" id="PRO_5004716338" description="SCP domain-containing protein" evidence="1">
    <location>
        <begin position="19"/>
        <end position="393"/>
    </location>
</feature>
<dbReference type="InterPro" id="IPR000742">
    <property type="entry name" value="EGF"/>
</dbReference>
<dbReference type="PRINTS" id="PR00837">
    <property type="entry name" value="V5TPXLIKE"/>
</dbReference>
<dbReference type="InterPro" id="IPR035940">
    <property type="entry name" value="CAP_sf"/>
</dbReference>
<sequence>MNRLCFLLVVWQIALSQSKVVSSVEGFNGNLLRIVRSANNAAPQGNLNYNSNCNEAYKNISSSHSMCLVDVCTAVALSQEEIDAAVAAHNDYRKNVSPKAAAMQKMVWDDELAEIATKWAQQGRAGHDTKDARKTISLKGTYIGQNAAAGQANLIAAIKAWHDEVVDFKYGVGSINGKDVGHYTQVVHHQSTRVGCGKAHCPDSTYKSYYVCNYAIGQMGLTHPYKSGSSSCSDCPSSCSDNLCDCNGKICFNGGTLDINTCTCSCPSLYSGDQCQTLQCTKTEKSWCRRSYTVADCTKYSNFPIDCNMMCGVCPYPCDGKQCENGGTLDPNTCQCTCKDPYTGPTCADKSCPGQEEWWCQKFFTAADCTKYSNFPTDCNIMCGVCPACKITA</sequence>
<proteinExistence type="predicted"/>
<dbReference type="InterPro" id="IPR001283">
    <property type="entry name" value="CRISP-related"/>
</dbReference>
<dbReference type="OrthoDB" id="10043185at2759"/>
<accession>V3ZVE9</accession>
<protein>
    <recommendedName>
        <fullName evidence="6">SCP domain-containing protein</fullName>
    </recommendedName>
</protein>
<feature type="domain" description="EGF-like" evidence="2">
    <location>
        <begin position="317"/>
        <end position="348"/>
    </location>
</feature>
<dbReference type="KEGG" id="lgi:LOTGIDRAFT_160631"/>
<feature type="signal peptide" evidence="1">
    <location>
        <begin position="1"/>
        <end position="18"/>
    </location>
</feature>
<organism evidence="4 5">
    <name type="scientific">Lottia gigantea</name>
    <name type="common">Giant owl limpet</name>
    <dbReference type="NCBI Taxonomy" id="225164"/>
    <lineage>
        <taxon>Eukaryota</taxon>
        <taxon>Metazoa</taxon>
        <taxon>Spiralia</taxon>
        <taxon>Lophotrochozoa</taxon>
        <taxon>Mollusca</taxon>
        <taxon>Gastropoda</taxon>
        <taxon>Patellogastropoda</taxon>
        <taxon>Lottioidea</taxon>
        <taxon>Lottiidae</taxon>
        <taxon>Lottia</taxon>
    </lineage>
</organism>
<gene>
    <name evidence="4" type="ORF">LOTGIDRAFT_160631</name>
</gene>
<name>V3ZVE9_LOTGI</name>
<keyword evidence="5" id="KW-1185">Reference proteome</keyword>
<dbReference type="HOGENOM" id="CLU_702633_0_0_1"/>
<dbReference type="AlphaFoldDB" id="V3ZVE9"/>
<dbReference type="Pfam" id="PF00188">
    <property type="entry name" value="CAP"/>
    <property type="match status" value="1"/>
</dbReference>
<dbReference type="Gene3D" id="3.40.33.10">
    <property type="entry name" value="CAP"/>
    <property type="match status" value="1"/>
</dbReference>
<dbReference type="RefSeq" id="XP_009053984.1">
    <property type="nucleotide sequence ID" value="XM_009055736.1"/>
</dbReference>
<evidence type="ECO:0000259" key="3">
    <source>
        <dbReference type="SMART" id="SM00198"/>
    </source>
</evidence>
<dbReference type="OMA" id="NINTCKC"/>
<dbReference type="SUPFAM" id="SSF55797">
    <property type="entry name" value="PR-1-like"/>
    <property type="match status" value="1"/>
</dbReference>
<evidence type="ECO:0000313" key="4">
    <source>
        <dbReference type="EMBL" id="ESO95478.1"/>
    </source>
</evidence>
<dbReference type="GeneID" id="20238453"/>
<feature type="domain" description="EGF-like" evidence="2">
    <location>
        <begin position="238"/>
        <end position="276"/>
    </location>
</feature>
<dbReference type="SMART" id="SM00181">
    <property type="entry name" value="EGF"/>
    <property type="match status" value="2"/>
</dbReference>
<reference evidence="4 5" key="1">
    <citation type="journal article" date="2013" name="Nature">
        <title>Insights into bilaterian evolution from three spiralian genomes.</title>
        <authorList>
            <person name="Simakov O."/>
            <person name="Marletaz F."/>
            <person name="Cho S.J."/>
            <person name="Edsinger-Gonzales E."/>
            <person name="Havlak P."/>
            <person name="Hellsten U."/>
            <person name="Kuo D.H."/>
            <person name="Larsson T."/>
            <person name="Lv J."/>
            <person name="Arendt D."/>
            <person name="Savage R."/>
            <person name="Osoegawa K."/>
            <person name="de Jong P."/>
            <person name="Grimwood J."/>
            <person name="Chapman J.A."/>
            <person name="Shapiro H."/>
            <person name="Aerts A."/>
            <person name="Otillar R.P."/>
            <person name="Terry A.Y."/>
            <person name="Boore J.L."/>
            <person name="Grigoriev I.V."/>
            <person name="Lindberg D.R."/>
            <person name="Seaver E.C."/>
            <person name="Weisblat D.A."/>
            <person name="Putnam N.H."/>
            <person name="Rokhsar D.S."/>
        </authorList>
    </citation>
    <scope>NUCLEOTIDE SEQUENCE [LARGE SCALE GENOMIC DNA]</scope>
</reference>
<dbReference type="EMBL" id="KB201656">
    <property type="protein sequence ID" value="ESO95478.1"/>
    <property type="molecule type" value="Genomic_DNA"/>
</dbReference>
<dbReference type="SMART" id="SM00198">
    <property type="entry name" value="SCP"/>
    <property type="match status" value="1"/>
</dbReference>
<dbReference type="CTD" id="20238453"/>
<dbReference type="STRING" id="225164.V3ZVE9"/>
<evidence type="ECO:0000256" key="1">
    <source>
        <dbReference type="SAM" id="SignalP"/>
    </source>
</evidence>
<evidence type="ECO:0008006" key="6">
    <source>
        <dbReference type="Google" id="ProtNLM"/>
    </source>
</evidence>